<sequence length="56" mass="6295">MEQKVPRARMKLTDIFLPKTNALFSDRNRIRQPEKAIRSGALEEAGHFILGGTNNG</sequence>
<protein>
    <submittedName>
        <fullName evidence="1">Uncharacterized protein</fullName>
    </submittedName>
</protein>
<dbReference type="AlphaFoldDB" id="A0A0F9LRC5"/>
<proteinExistence type="predicted"/>
<organism evidence="1">
    <name type="scientific">marine sediment metagenome</name>
    <dbReference type="NCBI Taxonomy" id="412755"/>
    <lineage>
        <taxon>unclassified sequences</taxon>
        <taxon>metagenomes</taxon>
        <taxon>ecological metagenomes</taxon>
    </lineage>
</organism>
<name>A0A0F9LRC5_9ZZZZ</name>
<dbReference type="EMBL" id="LAZR01005945">
    <property type="protein sequence ID" value="KKM95933.1"/>
    <property type="molecule type" value="Genomic_DNA"/>
</dbReference>
<reference evidence="1" key="1">
    <citation type="journal article" date="2015" name="Nature">
        <title>Complex archaea that bridge the gap between prokaryotes and eukaryotes.</title>
        <authorList>
            <person name="Spang A."/>
            <person name="Saw J.H."/>
            <person name="Jorgensen S.L."/>
            <person name="Zaremba-Niedzwiedzka K."/>
            <person name="Martijn J."/>
            <person name="Lind A.E."/>
            <person name="van Eijk R."/>
            <person name="Schleper C."/>
            <person name="Guy L."/>
            <person name="Ettema T.J."/>
        </authorList>
    </citation>
    <scope>NUCLEOTIDE SEQUENCE</scope>
</reference>
<gene>
    <name evidence="1" type="ORF">LCGC14_1183040</name>
</gene>
<accession>A0A0F9LRC5</accession>
<evidence type="ECO:0000313" key="1">
    <source>
        <dbReference type="EMBL" id="KKM95933.1"/>
    </source>
</evidence>
<comment type="caution">
    <text evidence="1">The sequence shown here is derived from an EMBL/GenBank/DDBJ whole genome shotgun (WGS) entry which is preliminary data.</text>
</comment>